<dbReference type="Pfam" id="PF13365">
    <property type="entry name" value="Trypsin_2"/>
    <property type="match status" value="1"/>
</dbReference>
<evidence type="ECO:0000256" key="7">
    <source>
        <dbReference type="RuleBase" id="RU004296"/>
    </source>
</evidence>
<dbReference type="PRINTS" id="PR00839">
    <property type="entry name" value="V8PROTEASE"/>
</dbReference>
<dbReference type="InterPro" id="IPR009003">
    <property type="entry name" value="Peptidase_S1_PA"/>
</dbReference>
<evidence type="ECO:0000256" key="5">
    <source>
        <dbReference type="ARBA" id="ARBA00022825"/>
    </source>
</evidence>
<keyword evidence="2 7" id="KW-0645">Protease</keyword>
<protein>
    <recommendedName>
        <fullName evidence="7">Serine protease</fullName>
        <ecNumber evidence="7">3.4.21.-</ecNumber>
    </recommendedName>
</protein>
<comment type="similarity">
    <text evidence="1 7">Belongs to the peptidase S1B family.</text>
</comment>
<keyword evidence="3" id="KW-0732">Signal</keyword>
<comment type="caution">
    <text evidence="8">The sequence shown here is derived from an EMBL/GenBank/DDBJ whole genome shotgun (WGS) entry which is preliminary data.</text>
</comment>
<dbReference type="OrthoDB" id="2396730at2"/>
<keyword evidence="4 7" id="KW-0378">Hydrolase</keyword>
<dbReference type="InterPro" id="IPR008256">
    <property type="entry name" value="Peptidase_S1B"/>
</dbReference>
<dbReference type="EMBL" id="PPPX01000016">
    <property type="protein sequence ID" value="POA08637.1"/>
    <property type="molecule type" value="Genomic_DNA"/>
</dbReference>
<reference evidence="8 9" key="1">
    <citation type="submission" date="2017-08" db="EMBL/GenBank/DDBJ databases">
        <title>Draft genome sequences of 64 type strains of genus Staph aureus.</title>
        <authorList>
            <person name="Cole K."/>
            <person name="Golubchik T."/>
            <person name="Russell J."/>
            <person name="Foster D."/>
            <person name="Llewelyn M."/>
            <person name="Wilson D."/>
            <person name="Crook D."/>
            <person name="Paul J."/>
        </authorList>
    </citation>
    <scope>NUCLEOTIDE SEQUENCE [LARGE SCALE GENOMIC DNA]</scope>
    <source>
        <strain evidence="8 9">DSM 29875</strain>
    </source>
</reference>
<dbReference type="RefSeq" id="WP_103372391.1">
    <property type="nucleotide sequence ID" value="NZ_CBCRVO010000002.1"/>
</dbReference>
<dbReference type="GO" id="GO:0008236">
    <property type="term" value="F:serine-type peptidase activity"/>
    <property type="evidence" value="ECO:0007669"/>
    <property type="project" value="UniProtKB-KW"/>
</dbReference>
<dbReference type="SUPFAM" id="SSF50494">
    <property type="entry name" value="Trypsin-like serine proteases"/>
    <property type="match status" value="1"/>
</dbReference>
<feature type="active site" description="Charge relay system" evidence="6">
    <location>
        <position position="229"/>
    </location>
</feature>
<evidence type="ECO:0000256" key="6">
    <source>
        <dbReference type="PIRSR" id="PIRSR608256-1"/>
    </source>
</evidence>
<dbReference type="InterPro" id="IPR043504">
    <property type="entry name" value="Peptidase_S1_PA_chymotrypsin"/>
</dbReference>
<evidence type="ECO:0000313" key="9">
    <source>
        <dbReference type="Proteomes" id="UP000242712"/>
    </source>
</evidence>
<feature type="active site" description="Charge relay system" evidence="6">
    <location>
        <position position="152"/>
    </location>
</feature>
<gene>
    <name evidence="8" type="ORF">CD039_11270</name>
</gene>
<keyword evidence="5 7" id="KW-0720">Serine protease</keyword>
<organism evidence="8 9">
    <name type="scientific">Staphylococcus argensis</name>
    <dbReference type="NCBI Taxonomy" id="1607738"/>
    <lineage>
        <taxon>Bacteria</taxon>
        <taxon>Bacillati</taxon>
        <taxon>Bacillota</taxon>
        <taxon>Bacilli</taxon>
        <taxon>Bacillales</taxon>
        <taxon>Staphylococcaceae</taxon>
        <taxon>Staphylococcus</taxon>
    </lineage>
</organism>
<name>A0A2K4FBI0_9STAP</name>
<dbReference type="GO" id="GO:0006508">
    <property type="term" value="P:proteolysis"/>
    <property type="evidence" value="ECO:0007669"/>
    <property type="project" value="UniProtKB-KW"/>
</dbReference>
<evidence type="ECO:0000256" key="2">
    <source>
        <dbReference type="ARBA" id="ARBA00022670"/>
    </source>
</evidence>
<proteinExistence type="inferred from homology"/>
<evidence type="ECO:0000256" key="3">
    <source>
        <dbReference type="ARBA" id="ARBA00022729"/>
    </source>
</evidence>
<keyword evidence="9" id="KW-1185">Reference proteome</keyword>
<evidence type="ECO:0000256" key="1">
    <source>
        <dbReference type="ARBA" id="ARBA00008764"/>
    </source>
</evidence>
<accession>A0A2K4FBI0</accession>
<dbReference type="Gene3D" id="2.40.10.10">
    <property type="entry name" value="Trypsin-like serine proteases"/>
    <property type="match status" value="2"/>
</dbReference>
<dbReference type="EC" id="3.4.21.-" evidence="7"/>
<sequence>MKNVIKKTSAALIATGLLTVGLGAEMNTSQAVEGHYDYDGMYPSNANSAYQKATKINNNDVTIKHYGYANKTKYKAVGRVSNVDGWKGKGKDSMGTGFMIDKHTFLTNGHVIDNPNGKAVAAKNVTFEMNRDGNKRPYKFHANRISKVAGQDIAVVNTKEDMSKAAQPLKLASQKQIQGLKYKDRLYSLGYPWQNNDNTKAYWNKFRFLQYSSNHTELMFKDKFRAGASGSPIVNNKYQVYGLRTYGWNLRGNSTDKYSQQEVAGGEALTPQAQQFINNHRR</sequence>
<evidence type="ECO:0000256" key="4">
    <source>
        <dbReference type="ARBA" id="ARBA00022801"/>
    </source>
</evidence>
<feature type="active site" description="Charge relay system" evidence="6">
    <location>
        <position position="110"/>
    </location>
</feature>
<evidence type="ECO:0000313" key="8">
    <source>
        <dbReference type="EMBL" id="POA08637.1"/>
    </source>
</evidence>
<dbReference type="Proteomes" id="UP000242712">
    <property type="component" value="Unassembled WGS sequence"/>
</dbReference>
<dbReference type="AlphaFoldDB" id="A0A2K4FBI0"/>
<dbReference type="GeneID" id="98298919"/>